<evidence type="ECO:0000256" key="1">
    <source>
        <dbReference type="ARBA" id="ARBA00005417"/>
    </source>
</evidence>
<comment type="similarity">
    <text evidence="1">Belongs to the ABC transporter superfamily.</text>
</comment>
<accession>A0ABR5V800</accession>
<evidence type="ECO:0000256" key="3">
    <source>
        <dbReference type="ARBA" id="ARBA00022741"/>
    </source>
</evidence>
<dbReference type="Proteomes" id="UP000070339">
    <property type="component" value="Unassembled WGS sequence"/>
</dbReference>
<protein>
    <submittedName>
        <fullName evidence="6">ABC transporter family protein</fullName>
    </submittedName>
</protein>
<feature type="domain" description="ABC transporter" evidence="5">
    <location>
        <begin position="18"/>
        <end position="256"/>
    </location>
</feature>
<dbReference type="InterPro" id="IPR027417">
    <property type="entry name" value="P-loop_NTPase"/>
</dbReference>
<reference evidence="6 7" key="1">
    <citation type="journal article" date="2016" name="Int. J. Syst. Evol. Microbiol.">
        <title>Resolving the Complexity of Human Skin Metagenomes Using Single-Molecule Sequencing.</title>
        <authorList>
            <consortium name="NISC Comparative Sequencing Program"/>
            <person name="Tsai Y.C."/>
            <person name="Conlan S."/>
            <person name="Deming C."/>
            <person name="Segre J.A."/>
            <person name="Kong H.H."/>
            <person name="Korlach J."/>
            <person name="Oh J."/>
        </authorList>
    </citation>
    <scope>NUCLEOTIDE SEQUENCE [LARGE SCALE GENOMIC DNA]</scope>
    <source>
        <strain evidence="6 7">1B08</strain>
    </source>
</reference>
<dbReference type="RefSeq" id="WP_235591071.1">
    <property type="nucleotide sequence ID" value="NZ_LTEB01000030.1"/>
</dbReference>
<evidence type="ECO:0000259" key="5">
    <source>
        <dbReference type="PROSITE" id="PS50893"/>
    </source>
</evidence>
<dbReference type="SMART" id="SM00382">
    <property type="entry name" value="AAA"/>
    <property type="match status" value="1"/>
</dbReference>
<keyword evidence="3" id="KW-0547">Nucleotide-binding</keyword>
<organism evidence="6 7">
    <name type="scientific">Corynebacterium simulans</name>
    <dbReference type="NCBI Taxonomy" id="146827"/>
    <lineage>
        <taxon>Bacteria</taxon>
        <taxon>Bacillati</taxon>
        <taxon>Actinomycetota</taxon>
        <taxon>Actinomycetes</taxon>
        <taxon>Mycobacteriales</taxon>
        <taxon>Corynebacteriaceae</taxon>
        <taxon>Corynebacterium</taxon>
    </lineage>
</organism>
<dbReference type="Pfam" id="PF00005">
    <property type="entry name" value="ABC_tran"/>
    <property type="match status" value="1"/>
</dbReference>
<dbReference type="PANTHER" id="PTHR46743">
    <property type="entry name" value="TEICHOIC ACIDS EXPORT ATP-BINDING PROTEIN TAGH"/>
    <property type="match status" value="1"/>
</dbReference>
<name>A0ABR5V800_9CORY</name>
<dbReference type="CDD" id="cd03220">
    <property type="entry name" value="ABC_KpsT_Wzt"/>
    <property type="match status" value="1"/>
</dbReference>
<sequence length="281" mass="29986">MSQFSNLMGNIDGAKANVVVDNVTKVYKSSGKSSDSPNGLSGMFNRKVEVNALKGVTFAAYAGDSIGFLGQNGSGKSTLLRIISGGESPTNGNILVRSRPVLLGISAALQAHLSGARNIELGLLSMGLSKEEIDEIFPQIVEFTLLGDAIYRPMNTYSAGMNSRLKFAIATAVVPEILISDEALGAGDATFVKRASDRMKEVLDGAGTVFLVSHSPGMIQEHCNRAIWLHLGEIIADGDPAEISNLYARWAYLRAQDNEKEAASIIDDCRAAYSNPKIAFI</sequence>
<evidence type="ECO:0000256" key="2">
    <source>
        <dbReference type="ARBA" id="ARBA00022448"/>
    </source>
</evidence>
<gene>
    <name evidence="6" type="ORF">WM41_1733</name>
</gene>
<dbReference type="PANTHER" id="PTHR46743:SF2">
    <property type="entry name" value="TEICHOIC ACIDS EXPORT ATP-BINDING PROTEIN TAGH"/>
    <property type="match status" value="1"/>
</dbReference>
<keyword evidence="7" id="KW-1185">Reference proteome</keyword>
<dbReference type="InterPro" id="IPR015860">
    <property type="entry name" value="ABC_transpr_TagH-like"/>
</dbReference>
<keyword evidence="2" id="KW-0813">Transport</keyword>
<evidence type="ECO:0000256" key="4">
    <source>
        <dbReference type="ARBA" id="ARBA00022840"/>
    </source>
</evidence>
<dbReference type="SUPFAM" id="SSF52540">
    <property type="entry name" value="P-loop containing nucleoside triphosphate hydrolases"/>
    <property type="match status" value="1"/>
</dbReference>
<dbReference type="InterPro" id="IPR050683">
    <property type="entry name" value="Bact_Polysacc_Export_ATP-bd"/>
</dbReference>
<keyword evidence="4" id="KW-0067">ATP-binding</keyword>
<dbReference type="EMBL" id="LTEB01000030">
    <property type="protein sequence ID" value="KXU17696.1"/>
    <property type="molecule type" value="Genomic_DNA"/>
</dbReference>
<comment type="caution">
    <text evidence="6">The sequence shown here is derived from an EMBL/GenBank/DDBJ whole genome shotgun (WGS) entry which is preliminary data.</text>
</comment>
<evidence type="ECO:0000313" key="6">
    <source>
        <dbReference type="EMBL" id="KXU17696.1"/>
    </source>
</evidence>
<dbReference type="Gene3D" id="3.40.50.300">
    <property type="entry name" value="P-loop containing nucleotide triphosphate hydrolases"/>
    <property type="match status" value="1"/>
</dbReference>
<proteinExistence type="inferred from homology"/>
<dbReference type="PROSITE" id="PS50893">
    <property type="entry name" value="ABC_TRANSPORTER_2"/>
    <property type="match status" value="1"/>
</dbReference>
<dbReference type="InterPro" id="IPR003593">
    <property type="entry name" value="AAA+_ATPase"/>
</dbReference>
<dbReference type="InterPro" id="IPR003439">
    <property type="entry name" value="ABC_transporter-like_ATP-bd"/>
</dbReference>
<evidence type="ECO:0000313" key="7">
    <source>
        <dbReference type="Proteomes" id="UP000070339"/>
    </source>
</evidence>